<evidence type="ECO:0008006" key="5">
    <source>
        <dbReference type="Google" id="ProtNLM"/>
    </source>
</evidence>
<organism evidence="3 4">
    <name type="scientific">Orchesella dallaii</name>
    <dbReference type="NCBI Taxonomy" id="48710"/>
    <lineage>
        <taxon>Eukaryota</taxon>
        <taxon>Metazoa</taxon>
        <taxon>Ecdysozoa</taxon>
        <taxon>Arthropoda</taxon>
        <taxon>Hexapoda</taxon>
        <taxon>Collembola</taxon>
        <taxon>Entomobryomorpha</taxon>
        <taxon>Entomobryoidea</taxon>
        <taxon>Orchesellidae</taxon>
        <taxon>Orchesellinae</taxon>
        <taxon>Orchesella</taxon>
    </lineage>
</organism>
<feature type="transmembrane region" description="Helical" evidence="1">
    <location>
        <begin position="376"/>
        <end position="396"/>
    </location>
</feature>
<evidence type="ECO:0000256" key="1">
    <source>
        <dbReference type="SAM" id="Phobius"/>
    </source>
</evidence>
<feature type="transmembrane region" description="Helical" evidence="1">
    <location>
        <begin position="336"/>
        <end position="355"/>
    </location>
</feature>
<keyword evidence="2" id="KW-0732">Signal</keyword>
<evidence type="ECO:0000313" key="4">
    <source>
        <dbReference type="Proteomes" id="UP001642540"/>
    </source>
</evidence>
<dbReference type="Proteomes" id="UP001642540">
    <property type="component" value="Unassembled WGS sequence"/>
</dbReference>
<keyword evidence="1" id="KW-0472">Membrane</keyword>
<dbReference type="EMBL" id="CAXLJM020000112">
    <property type="protein sequence ID" value="CAL8136908.1"/>
    <property type="molecule type" value="Genomic_DNA"/>
</dbReference>
<feature type="signal peptide" evidence="2">
    <location>
        <begin position="1"/>
        <end position="21"/>
    </location>
</feature>
<evidence type="ECO:0000256" key="2">
    <source>
        <dbReference type="SAM" id="SignalP"/>
    </source>
</evidence>
<proteinExistence type="predicted"/>
<keyword evidence="4" id="KW-1185">Reference proteome</keyword>
<gene>
    <name evidence="3" type="ORF">ODALV1_LOCUS26672</name>
</gene>
<sequence length="627" mass="73334">MKSLSMFLTIFALQIVPKTQSLNYDKTLSKLANLLSQYSTQLSSNCVFWMESDLDPSLLLNENIRDVRLLTISKTNKIIRTERTSFPNKFVQPNNIVFAVMDNRMRNPPFNFEYIARWPNTVLVYFLDHFEIPKIRRPVANLAAIKLFVFPIEFSQKDLQGIIHSNRYFKQKIQPVSKLLQDGILFTNPLDSHKRLFRNGNKRQIRSLVNHNFPHVFNKWRYACSIIVFNPRYRADTVSCSYDIMTSIYIGEVHNLTIELWDNLNARDRQTFHSNNLQTVGESAVYNNIHWQPVSEQSRVHFSDTWGFSIIYCLNPAASNSTFKYNVWIDPFPLDLWSVVGLSLLICCILVRVAYGKNCVGILFALFMGQGFTFRTQNYAVFCVMAIPSLLINFYWGNEITSLMVVPPGPKPYKDLREMVLAGVKILEGKRNIGEYKTDFERNGMQKLYGKTFHYAPVWAITPDYAIPLMVENKLKFALLADLGFASTNLMYIQRMIATHSGFGNTVCKLLPDALSLGPRYRIFMTQNRYWMYQTIERMRDAGLVKLWDSWSQWVSRYYQDWEMGRLANIEKVNELIERSKIFPVLSIWGVFNGIGIILFVIERWKHSDWRENSFLLYFRRTYTTRI</sequence>
<keyword evidence="1" id="KW-0812">Transmembrane</keyword>
<name>A0ABP1RVI5_9HEXA</name>
<feature type="chain" id="PRO_5046098957" description="Ionotropic receptor" evidence="2">
    <location>
        <begin position="22"/>
        <end position="627"/>
    </location>
</feature>
<evidence type="ECO:0000313" key="3">
    <source>
        <dbReference type="EMBL" id="CAL8136908.1"/>
    </source>
</evidence>
<comment type="caution">
    <text evidence="3">The sequence shown here is derived from an EMBL/GenBank/DDBJ whole genome shotgun (WGS) entry which is preliminary data.</text>
</comment>
<feature type="transmembrane region" description="Helical" evidence="1">
    <location>
        <begin position="582"/>
        <end position="602"/>
    </location>
</feature>
<protein>
    <recommendedName>
        <fullName evidence="5">Ionotropic receptor</fullName>
    </recommendedName>
</protein>
<accession>A0ABP1RVI5</accession>
<keyword evidence="1" id="KW-1133">Transmembrane helix</keyword>
<reference evidence="3 4" key="1">
    <citation type="submission" date="2024-08" db="EMBL/GenBank/DDBJ databases">
        <authorList>
            <person name="Cucini C."/>
            <person name="Frati F."/>
        </authorList>
    </citation>
    <scope>NUCLEOTIDE SEQUENCE [LARGE SCALE GENOMIC DNA]</scope>
</reference>